<dbReference type="GO" id="GO:0003677">
    <property type="term" value="F:DNA binding"/>
    <property type="evidence" value="ECO:0007669"/>
    <property type="project" value="TreeGrafter"/>
</dbReference>
<dbReference type="InterPro" id="IPR017884">
    <property type="entry name" value="SANT_dom"/>
</dbReference>
<reference evidence="2" key="1">
    <citation type="submission" date="2014-09" db="EMBL/GenBank/DDBJ databases">
        <authorList>
            <person name="Magalhaes I.L.F."/>
            <person name="Oliveira U."/>
            <person name="Santos F.R."/>
            <person name="Vidigal T.H.D.A."/>
            <person name="Brescovit A.D."/>
            <person name="Santos A.J."/>
        </authorList>
    </citation>
    <scope>NUCLEOTIDE SEQUENCE</scope>
    <source>
        <tissue evidence="2">Shoot tissue taken approximately 20 cm above the soil surface</tissue>
    </source>
</reference>
<dbReference type="InterPro" id="IPR001005">
    <property type="entry name" value="SANT/Myb"/>
</dbReference>
<dbReference type="PROSITE" id="PS51293">
    <property type="entry name" value="SANT"/>
    <property type="match status" value="1"/>
</dbReference>
<protein>
    <recommendedName>
        <fullName evidence="1">SANT domain-containing protein</fullName>
    </recommendedName>
</protein>
<dbReference type="PANTHER" id="PTHR21689">
    <property type="entry name" value="LIN-9"/>
    <property type="match status" value="1"/>
</dbReference>
<dbReference type="GO" id="GO:0051726">
    <property type="term" value="P:regulation of cell cycle"/>
    <property type="evidence" value="ECO:0007669"/>
    <property type="project" value="TreeGrafter"/>
</dbReference>
<reference evidence="2" key="2">
    <citation type="journal article" date="2015" name="Data Brief">
        <title>Shoot transcriptome of the giant reed, Arundo donax.</title>
        <authorList>
            <person name="Barrero R.A."/>
            <person name="Guerrero F.D."/>
            <person name="Moolhuijzen P."/>
            <person name="Goolsby J.A."/>
            <person name="Tidwell J."/>
            <person name="Bellgard S.E."/>
            <person name="Bellgard M.I."/>
        </authorList>
    </citation>
    <scope>NUCLEOTIDE SEQUENCE</scope>
    <source>
        <tissue evidence="2">Shoot tissue taken approximately 20 cm above the soil surface</tissue>
    </source>
</reference>
<dbReference type="AlphaFoldDB" id="A0A0A9DS19"/>
<dbReference type="InterPro" id="IPR009057">
    <property type="entry name" value="Homeodomain-like_sf"/>
</dbReference>
<evidence type="ECO:0000259" key="1">
    <source>
        <dbReference type="PROSITE" id="PS51293"/>
    </source>
</evidence>
<dbReference type="EMBL" id="GBRH01209430">
    <property type="protein sequence ID" value="JAD88465.1"/>
    <property type="molecule type" value="Transcribed_RNA"/>
</dbReference>
<dbReference type="GO" id="GO:0006351">
    <property type="term" value="P:DNA-templated transcription"/>
    <property type="evidence" value="ECO:0007669"/>
    <property type="project" value="InterPro"/>
</dbReference>
<dbReference type="PANTHER" id="PTHR21689:SF5">
    <property type="entry name" value="PROTEIN ALWAYS EARLY 1-RELATED"/>
    <property type="match status" value="1"/>
</dbReference>
<proteinExistence type="predicted"/>
<dbReference type="GO" id="GO:0005654">
    <property type="term" value="C:nucleoplasm"/>
    <property type="evidence" value="ECO:0007669"/>
    <property type="project" value="TreeGrafter"/>
</dbReference>
<evidence type="ECO:0000313" key="2">
    <source>
        <dbReference type="EMBL" id="JAD88465.1"/>
    </source>
</evidence>
<feature type="domain" description="SANT" evidence="1">
    <location>
        <begin position="14"/>
        <end position="65"/>
    </location>
</feature>
<dbReference type="GO" id="GO:0006357">
    <property type="term" value="P:regulation of transcription by RNA polymerase II"/>
    <property type="evidence" value="ECO:0007669"/>
    <property type="project" value="TreeGrafter"/>
</dbReference>
<name>A0A0A9DS19_ARUDO</name>
<dbReference type="Pfam" id="PF00249">
    <property type="entry name" value="Myb_DNA-binding"/>
    <property type="match status" value="1"/>
</dbReference>
<dbReference type="GO" id="GO:0017053">
    <property type="term" value="C:transcription repressor complex"/>
    <property type="evidence" value="ECO:0007669"/>
    <property type="project" value="InterPro"/>
</dbReference>
<dbReference type="SUPFAM" id="SSF46689">
    <property type="entry name" value="Homeodomain-like"/>
    <property type="match status" value="1"/>
</dbReference>
<dbReference type="CDD" id="cd00167">
    <property type="entry name" value="SANT"/>
    <property type="match status" value="1"/>
</dbReference>
<organism evidence="2">
    <name type="scientific">Arundo donax</name>
    <name type="common">Giant reed</name>
    <name type="synonym">Donax arundinaceus</name>
    <dbReference type="NCBI Taxonomy" id="35708"/>
    <lineage>
        <taxon>Eukaryota</taxon>
        <taxon>Viridiplantae</taxon>
        <taxon>Streptophyta</taxon>
        <taxon>Embryophyta</taxon>
        <taxon>Tracheophyta</taxon>
        <taxon>Spermatophyta</taxon>
        <taxon>Magnoliopsida</taxon>
        <taxon>Liliopsida</taxon>
        <taxon>Poales</taxon>
        <taxon>Poaceae</taxon>
        <taxon>PACMAD clade</taxon>
        <taxon>Arundinoideae</taxon>
        <taxon>Arundineae</taxon>
        <taxon>Arundo</taxon>
    </lineage>
</organism>
<dbReference type="Gene3D" id="1.20.58.1880">
    <property type="match status" value="1"/>
</dbReference>
<sequence>MDPPGLTKKRKSTALGAKWSKDELMHFYEAYHRHGKDWKKIRAAVGHKSSDMVKALYSMHGVSLRSIVNVY</sequence>
<accession>A0A0A9DS19</accession>
<dbReference type="InterPro" id="IPR010561">
    <property type="entry name" value="LIN-9/ALY1"/>
</dbReference>